<evidence type="ECO:0000313" key="2">
    <source>
        <dbReference type="EMBL" id="KAK2846791.1"/>
    </source>
</evidence>
<name>A0AA88SV20_CHASR</name>
<protein>
    <submittedName>
        <fullName evidence="2">Uncharacterized protein</fullName>
    </submittedName>
</protein>
<reference evidence="2" key="1">
    <citation type="submission" date="2023-07" db="EMBL/GenBank/DDBJ databases">
        <title>Chromosome-level Genome Assembly of Striped Snakehead (Channa striata).</title>
        <authorList>
            <person name="Liu H."/>
        </authorList>
    </citation>
    <scope>NUCLEOTIDE SEQUENCE</scope>
    <source>
        <strain evidence="2">Gz</strain>
        <tissue evidence="2">Muscle</tissue>
    </source>
</reference>
<comment type="caution">
    <text evidence="2">The sequence shown here is derived from an EMBL/GenBank/DDBJ whole genome shotgun (WGS) entry which is preliminary data.</text>
</comment>
<keyword evidence="3" id="KW-1185">Reference proteome</keyword>
<accession>A0AA88SV20</accession>
<evidence type="ECO:0000313" key="3">
    <source>
        <dbReference type="Proteomes" id="UP001187415"/>
    </source>
</evidence>
<gene>
    <name evidence="2" type="ORF">Q5P01_009790</name>
</gene>
<dbReference type="Proteomes" id="UP001187415">
    <property type="component" value="Unassembled WGS sequence"/>
</dbReference>
<evidence type="ECO:0000256" key="1">
    <source>
        <dbReference type="SAM" id="MobiDB-lite"/>
    </source>
</evidence>
<sequence>MSLSSSKANTNILQHKEVMGEEAEKEKTSLCECHPVKWPGTEDAASPRRFLIACGSLETHPPAEQTRDSSNWQPTQGGLVGRPPLMATDEWGTSRATGVRIGRMRGLSRWGLIWPLPFLPLCGAAPLSVGQTNNRLSIRNDTK</sequence>
<feature type="region of interest" description="Disordered" evidence="1">
    <location>
        <begin position="59"/>
        <end position="90"/>
    </location>
</feature>
<dbReference type="EMBL" id="JAUPFM010000007">
    <property type="protein sequence ID" value="KAK2846791.1"/>
    <property type="molecule type" value="Genomic_DNA"/>
</dbReference>
<organism evidence="2 3">
    <name type="scientific">Channa striata</name>
    <name type="common">Snakehead murrel</name>
    <name type="synonym">Ophicephalus striatus</name>
    <dbReference type="NCBI Taxonomy" id="64152"/>
    <lineage>
        <taxon>Eukaryota</taxon>
        <taxon>Metazoa</taxon>
        <taxon>Chordata</taxon>
        <taxon>Craniata</taxon>
        <taxon>Vertebrata</taxon>
        <taxon>Euteleostomi</taxon>
        <taxon>Actinopterygii</taxon>
        <taxon>Neopterygii</taxon>
        <taxon>Teleostei</taxon>
        <taxon>Neoteleostei</taxon>
        <taxon>Acanthomorphata</taxon>
        <taxon>Anabantaria</taxon>
        <taxon>Anabantiformes</taxon>
        <taxon>Channoidei</taxon>
        <taxon>Channidae</taxon>
        <taxon>Channa</taxon>
    </lineage>
</organism>
<proteinExistence type="predicted"/>
<dbReference type="AlphaFoldDB" id="A0AA88SV20"/>